<sequence>MYLYDKAKTLCIMVIIMAQNFSEKFQKSRENASLAWMVLDEMDEMDGDGVDGHGWRRWAWMAWMDADGLG</sequence>
<name>A0A1J1IRK0_9DIPT</name>
<dbReference type="Proteomes" id="UP000183832">
    <property type="component" value="Unassembled WGS sequence"/>
</dbReference>
<accession>A0A1J1IRK0</accession>
<dbReference type="AlphaFoldDB" id="A0A1J1IRK0"/>
<proteinExistence type="predicted"/>
<evidence type="ECO:0000313" key="1">
    <source>
        <dbReference type="EMBL" id="CRL02869.1"/>
    </source>
</evidence>
<reference evidence="1 2" key="1">
    <citation type="submission" date="2015-04" db="EMBL/GenBank/DDBJ databases">
        <authorList>
            <person name="Syromyatnikov M.Y."/>
            <person name="Popov V.N."/>
        </authorList>
    </citation>
    <scope>NUCLEOTIDE SEQUENCE [LARGE SCALE GENOMIC DNA]</scope>
</reference>
<evidence type="ECO:0000313" key="2">
    <source>
        <dbReference type="Proteomes" id="UP000183832"/>
    </source>
</evidence>
<organism evidence="1 2">
    <name type="scientific">Clunio marinus</name>
    <dbReference type="NCBI Taxonomy" id="568069"/>
    <lineage>
        <taxon>Eukaryota</taxon>
        <taxon>Metazoa</taxon>
        <taxon>Ecdysozoa</taxon>
        <taxon>Arthropoda</taxon>
        <taxon>Hexapoda</taxon>
        <taxon>Insecta</taxon>
        <taxon>Pterygota</taxon>
        <taxon>Neoptera</taxon>
        <taxon>Endopterygota</taxon>
        <taxon>Diptera</taxon>
        <taxon>Nematocera</taxon>
        <taxon>Chironomoidea</taxon>
        <taxon>Chironomidae</taxon>
        <taxon>Clunio</taxon>
    </lineage>
</organism>
<keyword evidence="2" id="KW-1185">Reference proteome</keyword>
<dbReference type="EMBL" id="CVRI01000058">
    <property type="protein sequence ID" value="CRL02869.1"/>
    <property type="molecule type" value="Genomic_DNA"/>
</dbReference>
<protein>
    <submittedName>
        <fullName evidence="1">CLUMA_CG016134, isoform A</fullName>
    </submittedName>
</protein>
<gene>
    <name evidence="1" type="ORF">CLUMA_CG016134</name>
</gene>